<dbReference type="InterPro" id="IPR036249">
    <property type="entry name" value="Thioredoxin-like_sf"/>
</dbReference>
<keyword evidence="3" id="KW-1185">Reference proteome</keyword>
<accession>A0A7U8C522</accession>
<name>A0A7U8C522_NEPCE</name>
<sequence>MKKMIWGLAVSSLCLSLSAHSANPVWLEGKTATEYSVDVYHSPTCGCCKGWIDHLEDHNFVVNAIETNDVSPIKQRLGVPPQAASCHTAVVNGIAIEGHVPAQDIKSLLAKQDHNVRLLTVPGMPSGGPGMDMPGARKDQFKVYAVSEENKISVYNSYDNY</sequence>
<feature type="chain" id="PRO_5031041549" description="CopG family transcriptional regulator" evidence="1">
    <location>
        <begin position="22"/>
        <end position="161"/>
    </location>
</feature>
<dbReference type="Pfam" id="PF04214">
    <property type="entry name" value="DUF411"/>
    <property type="match status" value="1"/>
</dbReference>
<evidence type="ECO:0000313" key="3">
    <source>
        <dbReference type="Proteomes" id="UP000002171"/>
    </source>
</evidence>
<dbReference type="AlphaFoldDB" id="A0A7U8C522"/>
<dbReference type="OrthoDB" id="14727at2"/>
<feature type="signal peptide" evidence="1">
    <location>
        <begin position="1"/>
        <end position="21"/>
    </location>
</feature>
<reference evidence="2 3" key="1">
    <citation type="submission" date="2006-02" db="EMBL/GenBank/DDBJ databases">
        <authorList>
            <person name="Pinhassi J."/>
            <person name="Pedros-Alio C."/>
            <person name="Ferriera S."/>
            <person name="Johnson J."/>
            <person name="Kravitz S."/>
            <person name="Halpern A."/>
            <person name="Remington K."/>
            <person name="Beeson K."/>
            <person name="Tran B."/>
            <person name="Rogers Y.-H."/>
            <person name="Friedman R."/>
            <person name="Venter J.C."/>
        </authorList>
    </citation>
    <scope>NUCLEOTIDE SEQUENCE [LARGE SCALE GENOMIC DNA]</scope>
    <source>
        <strain evidence="2 3">MED92</strain>
    </source>
</reference>
<organism evidence="2 3">
    <name type="scientific">Neptuniibacter caesariensis</name>
    <dbReference type="NCBI Taxonomy" id="207954"/>
    <lineage>
        <taxon>Bacteria</taxon>
        <taxon>Pseudomonadati</taxon>
        <taxon>Pseudomonadota</taxon>
        <taxon>Gammaproteobacteria</taxon>
        <taxon>Oceanospirillales</taxon>
        <taxon>Oceanospirillaceae</taxon>
        <taxon>Neptuniibacter</taxon>
    </lineage>
</organism>
<dbReference type="Proteomes" id="UP000002171">
    <property type="component" value="Unassembled WGS sequence"/>
</dbReference>
<proteinExistence type="predicted"/>
<comment type="caution">
    <text evidence="2">The sequence shown here is derived from an EMBL/GenBank/DDBJ whole genome shotgun (WGS) entry which is preliminary data.</text>
</comment>
<evidence type="ECO:0000256" key="1">
    <source>
        <dbReference type="SAM" id="SignalP"/>
    </source>
</evidence>
<gene>
    <name evidence="2" type="ORF">MED92_08946</name>
</gene>
<evidence type="ECO:0008006" key="4">
    <source>
        <dbReference type="Google" id="ProtNLM"/>
    </source>
</evidence>
<dbReference type="SUPFAM" id="SSF52833">
    <property type="entry name" value="Thioredoxin-like"/>
    <property type="match status" value="1"/>
</dbReference>
<dbReference type="InterPro" id="IPR007332">
    <property type="entry name" value="DUF411"/>
</dbReference>
<evidence type="ECO:0000313" key="2">
    <source>
        <dbReference type="EMBL" id="EAR60444.1"/>
    </source>
</evidence>
<dbReference type="EMBL" id="AAOW01000017">
    <property type="protein sequence ID" value="EAR60444.1"/>
    <property type="molecule type" value="Genomic_DNA"/>
</dbReference>
<keyword evidence="1" id="KW-0732">Signal</keyword>
<protein>
    <recommendedName>
        <fullName evidence="4">CopG family transcriptional regulator</fullName>
    </recommendedName>
</protein>
<dbReference type="RefSeq" id="WP_007019457.1">
    <property type="nucleotide sequence ID" value="NZ_CH724125.1"/>
</dbReference>